<evidence type="ECO:0000313" key="2">
    <source>
        <dbReference type="EMBL" id="MZH55157.1"/>
    </source>
</evidence>
<feature type="transmembrane region" description="Helical" evidence="1">
    <location>
        <begin position="12"/>
        <end position="31"/>
    </location>
</feature>
<dbReference type="RefSeq" id="WP_035303745.1">
    <property type="nucleotide sequence ID" value="NZ_JAJFEG010000012.1"/>
</dbReference>
<organism evidence="2 3">
    <name type="scientific">Clostridium innocuum</name>
    <dbReference type="NCBI Taxonomy" id="1522"/>
    <lineage>
        <taxon>Bacteria</taxon>
        <taxon>Bacillati</taxon>
        <taxon>Bacillota</taxon>
        <taxon>Clostridia</taxon>
        <taxon>Eubacteriales</taxon>
        <taxon>Clostridiaceae</taxon>
        <taxon>Clostridium</taxon>
    </lineage>
</organism>
<dbReference type="EMBL" id="WWTN01000006">
    <property type="protein sequence ID" value="MZH55157.1"/>
    <property type="molecule type" value="Genomic_DNA"/>
</dbReference>
<feature type="transmembrane region" description="Helical" evidence="1">
    <location>
        <begin position="37"/>
        <end position="57"/>
    </location>
</feature>
<gene>
    <name evidence="2" type="ORF">GT664_05100</name>
</gene>
<reference evidence="2" key="1">
    <citation type="journal article" date="2019" name="Nat. Med.">
        <title>A library of human gut bacterial isolates paired with longitudinal multiomics data enables mechanistic microbiome research.</title>
        <authorList>
            <person name="Poyet M."/>
            <person name="Groussin M."/>
            <person name="Gibbons S.M."/>
            <person name="Avila-Pacheco J."/>
            <person name="Jiang X."/>
            <person name="Kearney S.M."/>
            <person name="Perrotta A.R."/>
            <person name="Berdy B."/>
            <person name="Zhao S."/>
            <person name="Lieberman T.D."/>
            <person name="Swanson P.K."/>
            <person name="Smith M."/>
            <person name="Roesemann S."/>
            <person name="Alexander J.E."/>
            <person name="Rich S.A."/>
            <person name="Livny J."/>
            <person name="Vlamakis H."/>
            <person name="Clish C."/>
            <person name="Bullock K."/>
            <person name="Deik A."/>
            <person name="Scott J."/>
            <person name="Pierce K.A."/>
            <person name="Xavier R.J."/>
            <person name="Alm E.J."/>
        </authorList>
    </citation>
    <scope>NUCLEOTIDE SEQUENCE</scope>
    <source>
        <strain evidence="2">BIOML-A12</strain>
    </source>
</reference>
<proteinExistence type="predicted"/>
<evidence type="ECO:0000256" key="1">
    <source>
        <dbReference type="SAM" id="Phobius"/>
    </source>
</evidence>
<keyword evidence="1" id="KW-0812">Transmembrane</keyword>
<protein>
    <submittedName>
        <fullName evidence="2">Uncharacterized protein</fullName>
    </submittedName>
</protein>
<keyword evidence="1" id="KW-0472">Membrane</keyword>
<keyword evidence="1" id="KW-1133">Transmembrane helix</keyword>
<comment type="caution">
    <text evidence="2">The sequence shown here is derived from an EMBL/GenBank/DDBJ whole genome shotgun (WGS) entry which is preliminary data.</text>
</comment>
<sequence length="62" mass="6822">MDGDEIMETNIVKNIIMAVLFFVFLGMIVIGQKTVGLGNLGLEIAGLAGLLAELYVYNRKYK</sequence>
<dbReference type="AlphaFoldDB" id="A0AB36B570"/>
<accession>A0AB36B570</accession>
<name>A0AB36B570_CLOIN</name>
<evidence type="ECO:0000313" key="3">
    <source>
        <dbReference type="Proteomes" id="UP000604383"/>
    </source>
</evidence>
<dbReference type="Proteomes" id="UP000604383">
    <property type="component" value="Unassembled WGS sequence"/>
</dbReference>
<dbReference type="Pfam" id="PF21844">
    <property type="entry name" value="DUF6903"/>
    <property type="match status" value="1"/>
</dbReference>
<dbReference type="InterPro" id="IPR054198">
    <property type="entry name" value="DUF6903"/>
</dbReference>